<feature type="domain" description="CusB-like beta-barrel" evidence="5">
    <location>
        <begin position="334"/>
        <end position="393"/>
    </location>
</feature>
<feature type="compositionally biased region" description="Low complexity" evidence="3">
    <location>
        <begin position="491"/>
        <end position="515"/>
    </location>
</feature>
<evidence type="ECO:0000259" key="6">
    <source>
        <dbReference type="Pfam" id="PF25989"/>
    </source>
</evidence>
<evidence type="ECO:0000313" key="8">
    <source>
        <dbReference type="Proteomes" id="UP000320184"/>
    </source>
</evidence>
<dbReference type="InterPro" id="IPR006143">
    <property type="entry name" value="RND_pump_MFP"/>
</dbReference>
<sequence length="529" mass="55280">MSESRSGKPASCWEVSTPALPGRTFQGSISVVDPIVDADSRTIRVVARIPNSERVLRPGMSANVAVTFSERPNSLVIPDAPSPTARSRASRPTCRERRSFLPASRQGQSDPVCYGGMRPSSRTSPHNFLRSGAPPGSRLAIALAASLALAGLLASCSGSKGGRGFSMPPVPVEVSEVRPQVVRDQFRAVGSIESDEIIEVVSELNAIVASLPFAEGQPVAREALIAQLDDREIRASAQHAEAQREWSQSNADRAQKLFDQQLTSQQQLDDARTNLKIAEADEALAKARLAKTRIRAPFSGMIGRRRVSPGAYLKAGDVITELARVDDMKVTFTAPERYLEVSTPALPGRTFQGSISVVDPIVDADSRTIRVVARIPNSERVLRPGMSANVAVTFSERPNSLVIPDEAVFAEGNQSFVFVVKPDSTVARAAIELGSRDSSRVEVLQGLEPGTTIVRTGHQKLFDGAHVMPIPEQAMAAGGGAAPAGAGGARGAAAPAGAKAPAGGSKSAGSAPAGSPKGGGASGSPGGAR</sequence>
<evidence type="ECO:0000313" key="7">
    <source>
        <dbReference type="EMBL" id="TMQ48396.1"/>
    </source>
</evidence>
<dbReference type="Gene3D" id="2.40.50.100">
    <property type="match status" value="1"/>
</dbReference>
<evidence type="ECO:0000256" key="1">
    <source>
        <dbReference type="ARBA" id="ARBA00009477"/>
    </source>
</evidence>
<dbReference type="Gene3D" id="1.10.287.470">
    <property type="entry name" value="Helix hairpin bin"/>
    <property type="match status" value="1"/>
</dbReference>
<protein>
    <submittedName>
        <fullName evidence="7">Efflux RND transporter periplasmic adaptor subunit</fullName>
    </submittedName>
</protein>
<dbReference type="Pfam" id="PF25954">
    <property type="entry name" value="Beta-barrel_RND_2"/>
    <property type="match status" value="2"/>
</dbReference>
<dbReference type="Gene3D" id="2.40.30.170">
    <property type="match status" value="2"/>
</dbReference>
<dbReference type="NCBIfam" id="TIGR01730">
    <property type="entry name" value="RND_mfp"/>
    <property type="match status" value="1"/>
</dbReference>
<dbReference type="SUPFAM" id="SSF111369">
    <property type="entry name" value="HlyD-like secretion proteins"/>
    <property type="match status" value="2"/>
</dbReference>
<dbReference type="InterPro" id="IPR058637">
    <property type="entry name" value="YknX-like_C"/>
</dbReference>
<comment type="similarity">
    <text evidence="1">Belongs to the membrane fusion protein (MFP) (TC 8.A.1) family.</text>
</comment>
<dbReference type="InterPro" id="IPR058625">
    <property type="entry name" value="MdtA-like_BSH"/>
</dbReference>
<evidence type="ECO:0000256" key="3">
    <source>
        <dbReference type="SAM" id="MobiDB-lite"/>
    </source>
</evidence>
<feature type="coiled-coil region" evidence="2">
    <location>
        <begin position="225"/>
        <end position="288"/>
    </location>
</feature>
<reference evidence="7 8" key="1">
    <citation type="journal article" date="2019" name="Nat. Microbiol.">
        <title>Mediterranean grassland soil C-N compound turnover is dependent on rainfall and depth, and is mediated by genomically divergent microorganisms.</title>
        <authorList>
            <person name="Diamond S."/>
            <person name="Andeer P.F."/>
            <person name="Li Z."/>
            <person name="Crits-Christoph A."/>
            <person name="Burstein D."/>
            <person name="Anantharaman K."/>
            <person name="Lane K.R."/>
            <person name="Thomas B.C."/>
            <person name="Pan C."/>
            <person name="Northen T.R."/>
            <person name="Banfield J.F."/>
        </authorList>
    </citation>
    <scope>NUCLEOTIDE SEQUENCE [LARGE SCALE GENOMIC DNA]</scope>
    <source>
        <strain evidence="7">WS_3</strain>
    </source>
</reference>
<feature type="compositionally biased region" description="Gly residues" evidence="3">
    <location>
        <begin position="516"/>
        <end position="529"/>
    </location>
</feature>
<feature type="domain" description="Multidrug resistance protein MdtA-like barrel-sandwich hybrid" evidence="4">
    <location>
        <begin position="197"/>
        <end position="317"/>
    </location>
</feature>
<dbReference type="GO" id="GO:0015562">
    <property type="term" value="F:efflux transmembrane transporter activity"/>
    <property type="evidence" value="ECO:0007669"/>
    <property type="project" value="TreeGrafter"/>
</dbReference>
<feature type="compositionally biased region" description="Gly residues" evidence="3">
    <location>
        <begin position="477"/>
        <end position="490"/>
    </location>
</feature>
<dbReference type="EMBL" id="VBOT01000142">
    <property type="protein sequence ID" value="TMQ48396.1"/>
    <property type="molecule type" value="Genomic_DNA"/>
</dbReference>
<dbReference type="Pfam" id="PF25917">
    <property type="entry name" value="BSH_RND"/>
    <property type="match status" value="1"/>
</dbReference>
<gene>
    <name evidence="7" type="ORF">E6K73_12020</name>
</gene>
<feature type="domain" description="YknX-like C-terminal permuted SH3-like" evidence="6">
    <location>
        <begin position="401"/>
        <end position="467"/>
    </location>
</feature>
<accession>A0A538SAM2</accession>
<dbReference type="Gene3D" id="2.40.420.20">
    <property type="match status" value="1"/>
</dbReference>
<dbReference type="Proteomes" id="UP000320184">
    <property type="component" value="Unassembled WGS sequence"/>
</dbReference>
<feature type="domain" description="CusB-like beta-barrel" evidence="5">
    <location>
        <begin position="10"/>
        <end position="67"/>
    </location>
</feature>
<evidence type="ECO:0000256" key="2">
    <source>
        <dbReference type="SAM" id="Coils"/>
    </source>
</evidence>
<name>A0A538SAM2_UNCEI</name>
<proteinExistence type="inferred from homology"/>
<evidence type="ECO:0000259" key="5">
    <source>
        <dbReference type="Pfam" id="PF25954"/>
    </source>
</evidence>
<dbReference type="GO" id="GO:1990281">
    <property type="term" value="C:efflux pump complex"/>
    <property type="evidence" value="ECO:0007669"/>
    <property type="project" value="TreeGrafter"/>
</dbReference>
<comment type="caution">
    <text evidence="7">The sequence shown here is derived from an EMBL/GenBank/DDBJ whole genome shotgun (WGS) entry which is preliminary data.</text>
</comment>
<feature type="region of interest" description="Disordered" evidence="3">
    <location>
        <begin position="76"/>
        <end position="112"/>
    </location>
</feature>
<dbReference type="InterPro" id="IPR058792">
    <property type="entry name" value="Beta-barrel_RND_2"/>
</dbReference>
<feature type="region of interest" description="Disordered" evidence="3">
    <location>
        <begin position="476"/>
        <end position="529"/>
    </location>
</feature>
<dbReference type="PANTHER" id="PTHR30469">
    <property type="entry name" value="MULTIDRUG RESISTANCE PROTEIN MDTA"/>
    <property type="match status" value="1"/>
</dbReference>
<organism evidence="7 8">
    <name type="scientific">Eiseniibacteriota bacterium</name>
    <dbReference type="NCBI Taxonomy" id="2212470"/>
    <lineage>
        <taxon>Bacteria</taxon>
        <taxon>Candidatus Eiseniibacteriota</taxon>
    </lineage>
</organism>
<keyword evidence="2" id="KW-0175">Coiled coil</keyword>
<dbReference type="AlphaFoldDB" id="A0A538SAM2"/>
<evidence type="ECO:0000259" key="4">
    <source>
        <dbReference type="Pfam" id="PF25917"/>
    </source>
</evidence>
<dbReference type="Pfam" id="PF25989">
    <property type="entry name" value="YknX_C"/>
    <property type="match status" value="1"/>
</dbReference>